<dbReference type="PANTHER" id="PTHR10314">
    <property type="entry name" value="CYSTATHIONINE BETA-SYNTHASE"/>
    <property type="match status" value="1"/>
</dbReference>
<dbReference type="InterPro" id="IPR001216">
    <property type="entry name" value="P-phosphate_BS"/>
</dbReference>
<dbReference type="OrthoDB" id="9805733at2"/>
<evidence type="ECO:0000313" key="6">
    <source>
        <dbReference type="Proteomes" id="UP000298173"/>
    </source>
</evidence>
<comment type="similarity">
    <text evidence="2">Belongs to the cysteine synthase/cystathionine beta-synthase family.</text>
</comment>
<keyword evidence="6" id="KW-1185">Reference proteome</keyword>
<dbReference type="Gene3D" id="3.40.50.1100">
    <property type="match status" value="2"/>
</dbReference>
<reference evidence="5 6" key="1">
    <citation type="submission" date="2019-03" db="EMBL/GenBank/DDBJ databases">
        <title>Genomics of glacier-inhabiting Cryobacterium strains.</title>
        <authorList>
            <person name="Liu Q."/>
            <person name="Xin Y.-H."/>
        </authorList>
    </citation>
    <scope>NUCLEOTIDE SEQUENCE [LARGE SCALE GENOMIC DNA]</scope>
    <source>
        <strain evidence="5 6">HLT2-23</strain>
    </source>
</reference>
<evidence type="ECO:0000256" key="1">
    <source>
        <dbReference type="ARBA" id="ARBA00001933"/>
    </source>
</evidence>
<dbReference type="GO" id="GO:0006535">
    <property type="term" value="P:cysteine biosynthetic process from serine"/>
    <property type="evidence" value="ECO:0007669"/>
    <property type="project" value="InterPro"/>
</dbReference>
<protein>
    <submittedName>
        <fullName evidence="5">Cysteine synthase family protein</fullName>
    </submittedName>
</protein>
<evidence type="ECO:0000313" key="5">
    <source>
        <dbReference type="EMBL" id="TFB73253.1"/>
    </source>
</evidence>
<keyword evidence="3" id="KW-0663">Pyridoxal phosphate</keyword>
<dbReference type="GO" id="GO:0016765">
    <property type="term" value="F:transferase activity, transferring alkyl or aryl (other than methyl) groups"/>
    <property type="evidence" value="ECO:0007669"/>
    <property type="project" value="UniProtKB-ARBA"/>
</dbReference>
<dbReference type="PROSITE" id="PS00901">
    <property type="entry name" value="CYS_SYNTHASE"/>
    <property type="match status" value="1"/>
</dbReference>
<dbReference type="AlphaFoldDB" id="A0A4R8UW57"/>
<dbReference type="FunFam" id="3.40.50.1100:FF:000003">
    <property type="entry name" value="Cystathionine beta-synthase"/>
    <property type="match status" value="1"/>
</dbReference>
<feature type="domain" description="Tryptophan synthase beta chain-like PALP" evidence="4">
    <location>
        <begin position="21"/>
        <end position="313"/>
    </location>
</feature>
<gene>
    <name evidence="5" type="ORF">E3O06_08455</name>
</gene>
<sequence>MTRIRDLAAEPLREDVLASVADLVGNTPLVALSVLAAGLPARVLVKLEGRNPGGSAKDRVAFNIIRQAEASGALAPGATIVESSSGNTGIGLALVGRLTGHPVVIVHTDQISAEKLALLTAYGATLVEADGTARPDSPRNTRAVSERIASEIPGAWQSQQFENDDNPGAHYASTGPEIWRQSAHRVTHFVAAIGTGGTVSGAGRFLKEASDGRVRVIGANPAGSTYDGGAEAEILVDGVGSRWPRDWWPHNFHRSVLDDVITIDNYTVYATVRALAREEALLLGPSSGLAVAVALQVARTAAPGSVIVVISPDAGTNYLTKAFDQAWLASQGLLTPTISAPTPKDPS</sequence>
<dbReference type="InterPro" id="IPR036052">
    <property type="entry name" value="TrpB-like_PALP_sf"/>
</dbReference>
<dbReference type="InterPro" id="IPR050214">
    <property type="entry name" value="Cys_Synth/Cystath_Beta-Synth"/>
</dbReference>
<evidence type="ECO:0000256" key="3">
    <source>
        <dbReference type="ARBA" id="ARBA00022898"/>
    </source>
</evidence>
<dbReference type="InterPro" id="IPR001926">
    <property type="entry name" value="TrpB-like_PALP"/>
</dbReference>
<comment type="cofactor">
    <cofactor evidence="1">
        <name>pyridoxal 5'-phosphate</name>
        <dbReference type="ChEBI" id="CHEBI:597326"/>
    </cofactor>
</comment>
<dbReference type="Pfam" id="PF00291">
    <property type="entry name" value="PALP"/>
    <property type="match status" value="1"/>
</dbReference>
<accession>A0A4R8UW57</accession>
<dbReference type="CDD" id="cd01561">
    <property type="entry name" value="CBS_like"/>
    <property type="match status" value="1"/>
</dbReference>
<evidence type="ECO:0000256" key="2">
    <source>
        <dbReference type="ARBA" id="ARBA00007103"/>
    </source>
</evidence>
<dbReference type="Proteomes" id="UP000298173">
    <property type="component" value="Unassembled WGS sequence"/>
</dbReference>
<organism evidence="5 6">
    <name type="scientific">Cryobacterium glaciale</name>
    <dbReference type="NCBI Taxonomy" id="1259145"/>
    <lineage>
        <taxon>Bacteria</taxon>
        <taxon>Bacillati</taxon>
        <taxon>Actinomycetota</taxon>
        <taxon>Actinomycetes</taxon>
        <taxon>Micrococcales</taxon>
        <taxon>Microbacteriaceae</taxon>
        <taxon>Cryobacterium</taxon>
    </lineage>
</organism>
<proteinExistence type="inferred from homology"/>
<name>A0A4R8UW57_9MICO</name>
<dbReference type="RefSeq" id="WP_134502716.1">
    <property type="nucleotide sequence ID" value="NZ_SOEY01000018.1"/>
</dbReference>
<dbReference type="SUPFAM" id="SSF53686">
    <property type="entry name" value="Tryptophan synthase beta subunit-like PLP-dependent enzymes"/>
    <property type="match status" value="1"/>
</dbReference>
<comment type="caution">
    <text evidence="5">The sequence shown here is derived from an EMBL/GenBank/DDBJ whole genome shotgun (WGS) entry which is preliminary data.</text>
</comment>
<dbReference type="EMBL" id="SOEY01000018">
    <property type="protein sequence ID" value="TFB73253.1"/>
    <property type="molecule type" value="Genomic_DNA"/>
</dbReference>
<evidence type="ECO:0000259" key="4">
    <source>
        <dbReference type="Pfam" id="PF00291"/>
    </source>
</evidence>